<dbReference type="Proteomes" id="UP001139994">
    <property type="component" value="Unassembled WGS sequence"/>
</dbReference>
<sequence>MDHDLWELSSLAARLTQYACEVGARHLDDGVLRAQFTQEIAYLGQAVVDEVRTGNLSAEEGRDALEQAYRELLAQVWEYSRLVAGVTAGVLQISTGVAVCKLSLGAGCIIGGLPLILHGANNIYENGLNIVNGRGGTVGPVRRIYQDLAVAAGGVNAHGNVAYGVLDLGLSAYSLGRLVLRPGTWRLFRYIEADKARAIKTMSTHSIVFEVGIDMLTGEQVIVELRDR</sequence>
<dbReference type="RefSeq" id="WP_262952277.1">
    <property type="nucleotide sequence ID" value="NZ_JAOSLA010000031.1"/>
</dbReference>
<comment type="caution">
    <text evidence="1">The sequence shown here is derived from an EMBL/GenBank/DDBJ whole genome shotgun (WGS) entry which is preliminary data.</text>
</comment>
<dbReference type="Pfam" id="PF13988">
    <property type="entry name" value="DUF4225"/>
    <property type="match status" value="1"/>
</dbReference>
<protein>
    <submittedName>
        <fullName evidence="1">DUF4225 domain-containing protein</fullName>
    </submittedName>
</protein>
<dbReference type="EMBL" id="JAOSLA010000031">
    <property type="protein sequence ID" value="MCU7240004.1"/>
    <property type="molecule type" value="Genomic_DNA"/>
</dbReference>
<name>A0ABT2VE48_9PSED</name>
<reference evidence="1" key="3">
    <citation type="journal article" date="2023" name="mSystems">
        <title>Charting the Lipopeptidome of Nonpathogenic Pseudomonas.</title>
        <authorList>
            <person name="Cesa-Luna C."/>
            <person name="Geudens N."/>
            <person name="Girard L."/>
            <person name="De Roo V."/>
            <person name="Maklad H.R."/>
            <person name="Martins J.C."/>
            <person name="Hofte M."/>
            <person name="De Mot R."/>
        </authorList>
    </citation>
    <scope>NUCLEOTIDE SEQUENCE</scope>
    <source>
        <strain evidence="1">COR51</strain>
    </source>
</reference>
<accession>A0ABT2VE48</accession>
<keyword evidence="2" id="KW-1185">Reference proteome</keyword>
<evidence type="ECO:0000313" key="1">
    <source>
        <dbReference type="EMBL" id="MCU7240004.1"/>
    </source>
</evidence>
<proteinExistence type="predicted"/>
<evidence type="ECO:0000313" key="2">
    <source>
        <dbReference type="Proteomes" id="UP001139994"/>
    </source>
</evidence>
<organism evidence="1 2">
    <name type="scientific">Pseudomonas peradeniyensis</name>
    <dbReference type="NCBI Taxonomy" id="2745488"/>
    <lineage>
        <taxon>Bacteria</taxon>
        <taxon>Pseudomonadati</taxon>
        <taxon>Pseudomonadota</taxon>
        <taxon>Gammaproteobacteria</taxon>
        <taxon>Pseudomonadales</taxon>
        <taxon>Pseudomonadaceae</taxon>
        <taxon>Pseudomonas</taxon>
    </lineage>
</organism>
<gene>
    <name evidence="1" type="ORF">OC929_18285</name>
</gene>
<dbReference type="InterPro" id="IPR025320">
    <property type="entry name" value="DUF4225"/>
</dbReference>
<reference evidence="1" key="2">
    <citation type="submission" date="2022-09" db="EMBL/GenBank/DDBJ databases">
        <authorList>
            <person name="Cesa-Luna C."/>
            <person name="Girard L."/>
            <person name="Lood C."/>
            <person name="Hofte M."/>
            <person name="De Mot R."/>
        </authorList>
    </citation>
    <scope>NUCLEOTIDE SEQUENCE</scope>
    <source>
        <strain evidence="1">COR51</strain>
    </source>
</reference>
<reference evidence="1" key="1">
    <citation type="journal article" date="2022" name="Microbiol. Spectr.">
        <title>An Nuclear Magnetic Resonance Fingerprint Matching Approach for the Identification and Structural Re-Evaluation of Pseudomonas Lipopeptides.</title>
        <authorList>
            <person name="De Roo V."/>
            <person name="Verleysen Y."/>
            <person name="Kovacs B."/>
            <person name="De Vleeschouwer M."/>
            <person name="Muangkaew P."/>
            <person name="Girard L."/>
            <person name="Hofte M."/>
            <person name="De Mot R."/>
            <person name="Madder A."/>
            <person name="Geudens N."/>
            <person name="Martins J.C."/>
        </authorList>
    </citation>
    <scope>NUCLEOTIDE SEQUENCE</scope>
    <source>
        <strain evidence="1">COR51</strain>
    </source>
</reference>